<dbReference type="SUPFAM" id="SSF47090">
    <property type="entry name" value="PGBD-like"/>
    <property type="match status" value="1"/>
</dbReference>
<reference evidence="2 3" key="2">
    <citation type="journal article" date="2013" name="J. Biotechnol.">
        <title>Complete genome sequence of the kirromycin producer Streptomyces collinus Tu 365 consisting of a linear chromosome and two linear plasmids.</title>
        <authorList>
            <person name="Ruckert C."/>
            <person name="Szczepanowski R."/>
            <person name="Albersmeier A."/>
            <person name="Goesmann A."/>
            <person name="Iftime D."/>
            <person name="Musiol E.M."/>
            <person name="Blin K."/>
            <person name="Wohlleben W."/>
            <person name="Puhler A."/>
            <person name="Kalinowski J."/>
            <person name="Weber T."/>
        </authorList>
    </citation>
    <scope>NUCLEOTIDE SEQUENCE [LARGE SCALE GENOMIC DNA]</scope>
    <source>
        <strain evidence="3">DSM 40733 / Tue 365</strain>
    </source>
</reference>
<feature type="compositionally biased region" description="Pro residues" evidence="1">
    <location>
        <begin position="1471"/>
        <end position="1482"/>
    </location>
</feature>
<gene>
    <name evidence="2" type="ORF">B446_00835</name>
</gene>
<dbReference type="PATRIC" id="fig|1214242.5.peg.171"/>
<feature type="region of interest" description="Disordered" evidence="1">
    <location>
        <begin position="193"/>
        <end position="245"/>
    </location>
</feature>
<feature type="region of interest" description="Disordered" evidence="1">
    <location>
        <begin position="138"/>
        <end position="180"/>
    </location>
</feature>
<dbReference type="Gene3D" id="1.10.101.10">
    <property type="entry name" value="PGBD-like superfamily/PGBD"/>
    <property type="match status" value="1"/>
</dbReference>
<proteinExistence type="predicted"/>
<name>S5VEZ2_STRC3</name>
<evidence type="ECO:0000313" key="2">
    <source>
        <dbReference type="EMBL" id="AGS67005.1"/>
    </source>
</evidence>
<sequence length="1529" mass="162790">MSRSFEQHINWTVLPAGLSDDGSRVRVRVFVAPRLQPPDNGKATLARFPDFLDWPGKVTAATFEFATTLSEVPPPAPVAFTGQLRPQGPAPDTHLWQSIFQAGTQLERFPDDPTPPALRSYSTQGVSGYTRDVYARAAKDSPEAPPVTTEVLRDCSAAVKKDPRSRLEEAPAGGNGNGFVPAELQDLMEFHKPSKAAPSTGDGTPAGAQTLADGQPPAGGPPQAGQEKPPPPPAPPPTDFHTMLTSLGDHPELLQHLGLVLTFELTGLPESSGERLLTVLPHWDSALGSDSYDVACLTRYFFGDDPFHPDPAVPVRRIFVPAAAQAPGTGGPLAEPSRGLVPLAGQFTVEEADIDGAALKMLDVPENATGLSPVRTQGISLIQDARAARLGTEFRQAAGLHAAFRGVVQQQREQTSAQDPQSPQDPQGPQAPQSPHSAQSPQDPDDHGSPAAPPVLTAQDLIRGHRMDIWDEQRNAWFSLHAREVEYRQARGGPVLLRASDEGFFQAHLASSPSDPALHVPETLAVWRGWSLSAPFPGLVLDTDVGDPDAHRAPNPPVPLTNEAPPGLPLEITVKPADASLPTLRYGHRYRVRLRTVDLTGHGLDLAQADALMHLPGVAVPDPPLLFRRFEAVPGPAVVPRLQPAEGASTFRMVIRSSPGDQPPPAAAPGPAASLPRVSLANVRPRLTNDDVVVVQKALMALGHDLPHGADGKFFDHTTAAYAEEQRDQGFFGADADGTPGCLTLTELGLKCGFTVDCGPGSRGGPMPGGTAEQYAAQFNRTGLVTERGHAPYQGVDERHVVAPKTSLRCVEWHGLLDEAIGSTDHAVQNAVYALAVREKDSLDDPGPGVQLKPVPSPAADPEHPAVTALHTGEQVEMRGLPDPLARGAVLFGLPGVPAGQPFPVPWDGDVWHRPKSFRLRLAEGTAPPRFDAASRVLTVSLPQGATATVRVSSGIDFDADLMGMASWCTAPPEPKPGLAAPPEEVTEAGRTAERQKAERALELAAAGRHWMFTPWHELTLVHAVQKPLRTPVLNLFPPSPKNPRAEGATAEHLAGTIALDENSTGRVDLVADWTEVTDEGPDGRVTQHMTAPVFGLLTARAVRTGTPGEKPAVLQDGVLTFSTEAAEAEAAAGSTPLIGKHEFGDTKHRVVRYRPLAGSRFGDCFPPEFAEPGAGELTVRGAVSTHSVPSSAQPTAPRVLYCVPTLSLEEDHGKPGAIVRRRRGGGIRVYLGRPWYSSGDGELLGVVLGEPPGGDPASAQDAWVTLMGRDPLHRSAPVVAPAPEVFTNTVGAPEPLTLKTPNGPLPVTVVGFTPQFDRDEKDGRWFCDLELDTGDTCMPFVRLALVRYQPDSIPGHEASPVVLADLVRTLPDRELTVLPGRSLSVALTGPSWDPTGSRPPQITAALQRRHEAVGDADLGWVTLDDTVTPLVSVEAESTDRPTYRGRIAVPPAPGGAPLRLLVMETEGVPPDGPAPATPPGPVIYCDTVDLPPVHDDHDEPDDHENDDRHDRRGDGDDRRGRHGGGFHH</sequence>
<feature type="compositionally biased region" description="Basic and acidic residues" evidence="1">
    <location>
        <begin position="159"/>
        <end position="169"/>
    </location>
</feature>
<dbReference type="eggNOG" id="ENOG502Z964">
    <property type="taxonomic scope" value="Bacteria"/>
</dbReference>
<protein>
    <submittedName>
        <fullName evidence="2">Uncharacterized protein</fullName>
    </submittedName>
</protein>
<dbReference type="Proteomes" id="UP000015423">
    <property type="component" value="Chromosome"/>
</dbReference>
<feature type="compositionally biased region" description="Pro residues" evidence="1">
    <location>
        <begin position="228"/>
        <end position="238"/>
    </location>
</feature>
<evidence type="ECO:0000256" key="1">
    <source>
        <dbReference type="SAM" id="MobiDB-lite"/>
    </source>
</evidence>
<accession>S5VEZ2</accession>
<evidence type="ECO:0000313" key="3">
    <source>
        <dbReference type="Proteomes" id="UP000015423"/>
    </source>
</evidence>
<reference evidence="3" key="1">
    <citation type="submission" date="2012-10" db="EMBL/GenBank/DDBJ databases">
        <title>The complete genome sequence of Streptomyces collinus Tu 365.</title>
        <authorList>
            <person name="Ruckert C."/>
            <person name="Szczepanowski R."/>
            <person name="Goesmann A."/>
            <person name="Pross E.K."/>
            <person name="Musiol E.M."/>
            <person name="Blin K."/>
            <person name="Wohlleben W."/>
            <person name="Puhler A."/>
            <person name="Weber T."/>
            <person name="Kalinowski J."/>
        </authorList>
    </citation>
    <scope>NUCLEOTIDE SEQUENCE [LARGE SCALE GENOMIC DNA]</scope>
    <source>
        <strain evidence="3">DSM 40733 / Tue 365</strain>
    </source>
</reference>
<keyword evidence="3" id="KW-1185">Reference proteome</keyword>
<feature type="compositionally biased region" description="Basic and acidic residues" evidence="1">
    <location>
        <begin position="1506"/>
        <end position="1520"/>
    </location>
</feature>
<feature type="region of interest" description="Disordered" evidence="1">
    <location>
        <begin position="1466"/>
        <end position="1529"/>
    </location>
</feature>
<dbReference type="HOGENOM" id="CLU_005209_0_0_11"/>
<feature type="region of interest" description="Disordered" evidence="1">
    <location>
        <begin position="843"/>
        <end position="864"/>
    </location>
</feature>
<organism evidence="2 3">
    <name type="scientific">Streptomyces collinus (strain DSM 40733 / Tue 365)</name>
    <dbReference type="NCBI Taxonomy" id="1214242"/>
    <lineage>
        <taxon>Bacteria</taxon>
        <taxon>Bacillati</taxon>
        <taxon>Actinomycetota</taxon>
        <taxon>Actinomycetes</taxon>
        <taxon>Kitasatosporales</taxon>
        <taxon>Streptomycetaceae</taxon>
        <taxon>Streptomyces</taxon>
    </lineage>
</organism>
<dbReference type="RefSeq" id="WP_020937492.1">
    <property type="nucleotide sequence ID" value="NC_021985.1"/>
</dbReference>
<dbReference type="EMBL" id="CP006259">
    <property type="protein sequence ID" value="AGS67005.1"/>
    <property type="molecule type" value="Genomic_DNA"/>
</dbReference>
<feature type="compositionally biased region" description="Low complexity" evidence="1">
    <location>
        <begin position="416"/>
        <end position="435"/>
    </location>
</feature>
<dbReference type="InterPro" id="IPR036365">
    <property type="entry name" value="PGBD-like_sf"/>
</dbReference>
<feature type="region of interest" description="Disordered" evidence="1">
    <location>
        <begin position="548"/>
        <end position="567"/>
    </location>
</feature>
<dbReference type="STRING" id="1214242.B446_00835"/>
<dbReference type="InterPro" id="IPR036366">
    <property type="entry name" value="PGBDSf"/>
</dbReference>
<feature type="region of interest" description="Disordered" evidence="1">
    <location>
        <begin position="408"/>
        <end position="454"/>
    </location>
</feature>
<dbReference type="KEGG" id="sci:B446_00835"/>